<dbReference type="Proteomes" id="UP001321486">
    <property type="component" value="Chromosome"/>
</dbReference>
<name>A0ABM8GQE4_9MICO</name>
<dbReference type="RefSeq" id="WP_286343639.1">
    <property type="nucleotide sequence ID" value="NZ_AP027732.1"/>
</dbReference>
<sequence>MKYVLVLAVGTALGFYVAHRVNQTPGGQEFFTSLDGRLKQFQTAVADGYRSREAELREQA</sequence>
<evidence type="ECO:0000313" key="2">
    <source>
        <dbReference type="Proteomes" id="UP001321486"/>
    </source>
</evidence>
<evidence type="ECO:0008006" key="3">
    <source>
        <dbReference type="Google" id="ProtNLM"/>
    </source>
</evidence>
<accession>A0ABM8GQE4</accession>
<dbReference type="EMBL" id="AP027732">
    <property type="protein sequence ID" value="BDZ50687.1"/>
    <property type="molecule type" value="Genomic_DNA"/>
</dbReference>
<keyword evidence="2" id="KW-1185">Reference proteome</keyword>
<evidence type="ECO:0000313" key="1">
    <source>
        <dbReference type="EMBL" id="BDZ50687.1"/>
    </source>
</evidence>
<gene>
    <name evidence="1" type="ORF">GCM10025867_29280</name>
</gene>
<reference evidence="2" key="1">
    <citation type="journal article" date="2019" name="Int. J. Syst. Evol. Microbiol.">
        <title>The Global Catalogue of Microorganisms (GCM) 10K type strain sequencing project: providing services to taxonomists for standard genome sequencing and annotation.</title>
        <authorList>
            <consortium name="The Broad Institute Genomics Platform"/>
            <consortium name="The Broad Institute Genome Sequencing Center for Infectious Disease"/>
            <person name="Wu L."/>
            <person name="Ma J."/>
        </authorList>
    </citation>
    <scope>NUCLEOTIDE SEQUENCE [LARGE SCALE GENOMIC DNA]</scope>
    <source>
        <strain evidence="2">NBRC 108728</strain>
    </source>
</reference>
<protein>
    <recommendedName>
        <fullName evidence="3">YtxH domain-containing protein</fullName>
    </recommendedName>
</protein>
<proteinExistence type="predicted"/>
<organism evidence="1 2">
    <name type="scientific">Frondihabitans sucicola</name>
    <dbReference type="NCBI Taxonomy" id="1268041"/>
    <lineage>
        <taxon>Bacteria</taxon>
        <taxon>Bacillati</taxon>
        <taxon>Actinomycetota</taxon>
        <taxon>Actinomycetes</taxon>
        <taxon>Micrococcales</taxon>
        <taxon>Microbacteriaceae</taxon>
        <taxon>Frondihabitans</taxon>
    </lineage>
</organism>